<name>A0AAD1ZMY6_9LAMI</name>
<organism evidence="1 2">
    <name type="scientific">Fraxinus pennsylvanica</name>
    <dbReference type="NCBI Taxonomy" id="56036"/>
    <lineage>
        <taxon>Eukaryota</taxon>
        <taxon>Viridiplantae</taxon>
        <taxon>Streptophyta</taxon>
        <taxon>Embryophyta</taxon>
        <taxon>Tracheophyta</taxon>
        <taxon>Spermatophyta</taxon>
        <taxon>Magnoliopsida</taxon>
        <taxon>eudicotyledons</taxon>
        <taxon>Gunneridae</taxon>
        <taxon>Pentapetalae</taxon>
        <taxon>asterids</taxon>
        <taxon>lamiids</taxon>
        <taxon>Lamiales</taxon>
        <taxon>Oleaceae</taxon>
        <taxon>Oleeae</taxon>
        <taxon>Fraxinus</taxon>
    </lineage>
</organism>
<reference evidence="1" key="1">
    <citation type="submission" date="2023-05" db="EMBL/GenBank/DDBJ databases">
        <authorList>
            <person name="Huff M."/>
        </authorList>
    </citation>
    <scope>NUCLEOTIDE SEQUENCE</scope>
</reference>
<keyword evidence="2" id="KW-1185">Reference proteome</keyword>
<dbReference type="Proteomes" id="UP000834106">
    <property type="component" value="Chromosome 12"/>
</dbReference>
<accession>A0AAD1ZMY6</accession>
<sequence length="105" mass="12213">MRPFQQKIFLCTSERIKKTGKHRIARPISNRKSLSVHIRKYQRLTSVELICRHKTPSDIAVSGIQDRNEFKGELFGISDLSDKLFTGEEIELHEEQERNTNTIMG</sequence>
<gene>
    <name evidence="1" type="ORF">FPE_LOCUS20187</name>
</gene>
<dbReference type="AlphaFoldDB" id="A0AAD1ZMY6"/>
<protein>
    <submittedName>
        <fullName evidence="1">Uncharacterized protein</fullName>
    </submittedName>
</protein>
<dbReference type="EMBL" id="OU503047">
    <property type="protein sequence ID" value="CAI9772757.1"/>
    <property type="molecule type" value="Genomic_DNA"/>
</dbReference>
<evidence type="ECO:0000313" key="1">
    <source>
        <dbReference type="EMBL" id="CAI9772757.1"/>
    </source>
</evidence>
<evidence type="ECO:0000313" key="2">
    <source>
        <dbReference type="Proteomes" id="UP000834106"/>
    </source>
</evidence>
<proteinExistence type="predicted"/>